<evidence type="ECO:0000313" key="5">
    <source>
        <dbReference type="EMBL" id="QBR01105.1"/>
    </source>
</evidence>
<keyword evidence="3" id="KW-0804">Transcription</keyword>
<name>A0A4P7D329_9BURK</name>
<evidence type="ECO:0000259" key="4">
    <source>
        <dbReference type="PROSITE" id="PS50043"/>
    </source>
</evidence>
<keyword evidence="6" id="KW-1185">Reference proteome</keyword>
<proteinExistence type="predicted"/>
<dbReference type="InterPro" id="IPR036388">
    <property type="entry name" value="WH-like_DNA-bd_sf"/>
</dbReference>
<dbReference type="PRINTS" id="PR00038">
    <property type="entry name" value="HTHLUXR"/>
</dbReference>
<dbReference type="Gene3D" id="1.10.10.10">
    <property type="entry name" value="Winged helix-like DNA-binding domain superfamily/Winged helix DNA-binding domain"/>
    <property type="match status" value="1"/>
</dbReference>
<dbReference type="KEGG" id="ppai:E1956_28120"/>
<gene>
    <name evidence="5" type="ORF">E1956_28120</name>
</gene>
<dbReference type="EMBL" id="CP038150">
    <property type="protein sequence ID" value="QBR01105.1"/>
    <property type="molecule type" value="Genomic_DNA"/>
</dbReference>
<accession>A0A4P7D329</accession>
<sequence>METNKVSTDIAGDCEGIAPASFEAAGLAPRDVSALLALVYQGPVEATPWAGLLECIRQRLDASFVTLVLRNPASGRAGLIVNASAYGTLLPGEPSYSEHYYSICPFTTVPAGQAVSADELFGAEAWCEHEFYLQYLKPLDLRYILVANIRTRDAVDCAFFVSRRHGARDYDTADKALVAVLLPHLQRAVDLHSTLDVLESERTLYAGTMDRMLVGTVILDEHGKCMKSNGAANRLFAAADSLTLVNDALRARCPVEDRRLQKAIQAAINHHLIAATSCVEATTLSRASGEIPLSVLLRPIPLNYRAEDRTRRPAVAVFIRDPASSPQHSRAMLRSLYRLTPTETELALLLVDGLTLDEAAETLGIAKNTARAHLRGIFGKTGATRQAVLVKTLLNSVVSMV</sequence>
<keyword evidence="2" id="KW-0238">DNA-binding</keyword>
<reference evidence="5 6" key="1">
    <citation type="submission" date="2019-03" db="EMBL/GenBank/DDBJ databases">
        <title>Paraburkholderia sp. 7MH5, isolated from subtropical forest soil.</title>
        <authorList>
            <person name="Gao Z.-H."/>
            <person name="Qiu L.-H."/>
        </authorList>
    </citation>
    <scope>NUCLEOTIDE SEQUENCE [LARGE SCALE GENOMIC DNA]</scope>
    <source>
        <strain evidence="5 6">7MH5</strain>
    </source>
</reference>
<keyword evidence="1" id="KW-0805">Transcription regulation</keyword>
<dbReference type="InterPro" id="IPR000792">
    <property type="entry name" value="Tscrpt_reg_LuxR_C"/>
</dbReference>
<dbReference type="Proteomes" id="UP000295727">
    <property type="component" value="Chromosome 3"/>
</dbReference>
<dbReference type="PANTHER" id="PTHR44688:SF16">
    <property type="entry name" value="DNA-BINDING TRANSCRIPTIONAL ACTIVATOR DEVR_DOSR"/>
    <property type="match status" value="1"/>
</dbReference>
<protein>
    <submittedName>
        <fullName evidence="5">Helix-turn-helix transcriptional regulator</fullName>
    </submittedName>
</protein>
<dbReference type="OrthoDB" id="5497412at2"/>
<evidence type="ECO:0000256" key="2">
    <source>
        <dbReference type="ARBA" id="ARBA00023125"/>
    </source>
</evidence>
<evidence type="ECO:0000256" key="1">
    <source>
        <dbReference type="ARBA" id="ARBA00023015"/>
    </source>
</evidence>
<dbReference type="PROSITE" id="PS50043">
    <property type="entry name" value="HTH_LUXR_2"/>
    <property type="match status" value="1"/>
</dbReference>
<dbReference type="PANTHER" id="PTHR44688">
    <property type="entry name" value="DNA-BINDING TRANSCRIPTIONAL ACTIVATOR DEVR_DOSR"/>
    <property type="match status" value="1"/>
</dbReference>
<evidence type="ECO:0000313" key="6">
    <source>
        <dbReference type="Proteomes" id="UP000295727"/>
    </source>
</evidence>
<dbReference type="AlphaFoldDB" id="A0A4P7D329"/>
<organism evidence="5 6">
    <name type="scientific">Paraburkholderia pallida</name>
    <dbReference type="NCBI Taxonomy" id="2547399"/>
    <lineage>
        <taxon>Bacteria</taxon>
        <taxon>Pseudomonadati</taxon>
        <taxon>Pseudomonadota</taxon>
        <taxon>Betaproteobacteria</taxon>
        <taxon>Burkholderiales</taxon>
        <taxon>Burkholderiaceae</taxon>
        <taxon>Paraburkholderia</taxon>
    </lineage>
</organism>
<feature type="domain" description="HTH luxR-type" evidence="4">
    <location>
        <begin position="332"/>
        <end position="397"/>
    </location>
</feature>
<dbReference type="GO" id="GO:0006355">
    <property type="term" value="P:regulation of DNA-templated transcription"/>
    <property type="evidence" value="ECO:0007669"/>
    <property type="project" value="InterPro"/>
</dbReference>
<dbReference type="GO" id="GO:0003677">
    <property type="term" value="F:DNA binding"/>
    <property type="evidence" value="ECO:0007669"/>
    <property type="project" value="UniProtKB-KW"/>
</dbReference>
<evidence type="ECO:0000256" key="3">
    <source>
        <dbReference type="ARBA" id="ARBA00023163"/>
    </source>
</evidence>
<dbReference type="SUPFAM" id="SSF46894">
    <property type="entry name" value="C-terminal effector domain of the bipartite response regulators"/>
    <property type="match status" value="1"/>
</dbReference>
<dbReference type="SMART" id="SM00421">
    <property type="entry name" value="HTH_LUXR"/>
    <property type="match status" value="1"/>
</dbReference>
<dbReference type="InterPro" id="IPR016032">
    <property type="entry name" value="Sig_transdc_resp-reg_C-effctor"/>
</dbReference>